<dbReference type="GO" id="GO:0098609">
    <property type="term" value="P:cell-cell adhesion"/>
    <property type="evidence" value="ECO:0007669"/>
    <property type="project" value="TreeGrafter"/>
</dbReference>
<evidence type="ECO:0000259" key="5">
    <source>
        <dbReference type="Pfam" id="PF21896"/>
    </source>
</evidence>
<feature type="domain" description="Talin IBS2B" evidence="5">
    <location>
        <begin position="801"/>
        <end position="947"/>
    </location>
</feature>
<dbReference type="InterPro" id="IPR054082">
    <property type="entry name" value="Talin_IBS2B"/>
</dbReference>
<sequence>EQKNIEDVIMNINNSTDELDAGHFPASSCPFDELLIKLIHAASQLNEHTSDVLVSAEESTTELATSFKKFSTTFGNLFGVGMEIVGSIKDQEVQQNMVMSLKNVSMTSSKLLVSGKTVATDPNATNAKSQLSNDARVVKDSINDLINVCTTMKITLHEQKDIDDVIKNINNSTNELDAGHFPASSCPFDELLAKLFHSASQLKEQTSDVVVSAKDSTTELAMSSKKFSTTFGDLLIVGMEIVGSIKDQEVQKNMVMSLKSVSMTSSTLMVSGKTVASDANATNAKSQLSDDARVVKDSIDDLIKLVSSIRDKAPGQIECDEAIEKLNLNKHDIDQASLSVQDHNLPQKLENNLQGFNEQVDNAEKSLLNNIDRVRIAAKREPEELGHSIIQFSSYFDPMVKSSIGVTSNLINHKQQGCLLENAKAVVEYALLLINAAKEAGRNPKAPHTHTDVDDSADNLKERLQDLLTTIETISTEASIISGLVESINMAMDHIDENHFPSDDTDGHVDYQTRMFTSTKEISQLAQDMVNKSSDDMSQVAQSVEKISHQYKSLSDDISGAIHESTDPEIAQQLRSSFLELGQSCIELLNYGGVCQAGPCDTLAQSNPGESARQVGEKASHVLAILQASFQGTVACINAETTVSGIIEDLDTSIMFATASTLNDENEDENFSVYRECILKTSKALINEAKTLVAGATSSQEELAVAAQNAITTIVQLSDEVKGGALSLGSTNPESQKMLLNAVKDVAMALGDLINSSKAVSNNSNHEAALKRLKESTELMVTNVNSLTKTVKSVEDEHTRGTHALEAAIEAIAQEIRAFDSDEASKSKATPEDLIRVTKLMSHAATTAVGAGNSLKQDDVIIAANMGRKAISDMLTTCKGAALCAETNEIQNKVVTAGHHIAVQYHKLLQMVQHLLIKPSQEGKTSLTTISNNIAECVTILLSNAESLKDTGSGEDPVNTSIPIETAEKELHGAVESIAVAAQMLMALKPRKAPKK</sequence>
<evidence type="ECO:0008006" key="8">
    <source>
        <dbReference type="Google" id="ProtNLM"/>
    </source>
</evidence>
<dbReference type="Proteomes" id="UP001497623">
    <property type="component" value="Unassembled WGS sequence"/>
</dbReference>
<feature type="domain" description="Talin 1-like rod-segment" evidence="4">
    <location>
        <begin position="315"/>
        <end position="478"/>
    </location>
</feature>
<gene>
    <name evidence="6" type="ORF">MNOR_LOCUS30386</name>
</gene>
<dbReference type="AlphaFoldDB" id="A0AAV2S0J8"/>
<dbReference type="GO" id="GO:0030036">
    <property type="term" value="P:actin cytoskeleton organization"/>
    <property type="evidence" value="ECO:0007669"/>
    <property type="project" value="TreeGrafter"/>
</dbReference>
<dbReference type="Pfam" id="PF21896">
    <property type="entry name" value="Talin_IBS2B"/>
    <property type="match status" value="1"/>
</dbReference>
<keyword evidence="7" id="KW-1185">Reference proteome</keyword>
<dbReference type="GO" id="GO:0005886">
    <property type="term" value="C:plasma membrane"/>
    <property type="evidence" value="ECO:0007669"/>
    <property type="project" value="TreeGrafter"/>
</dbReference>
<dbReference type="PANTHER" id="PTHR19981">
    <property type="entry name" value="TALIN"/>
    <property type="match status" value="1"/>
</dbReference>
<dbReference type="Pfam" id="PF21865">
    <property type="entry name" value="TLN1-like_RS"/>
    <property type="match status" value="4"/>
</dbReference>
<evidence type="ECO:0000256" key="1">
    <source>
        <dbReference type="ARBA" id="ARBA00004496"/>
    </source>
</evidence>
<evidence type="ECO:0000313" key="6">
    <source>
        <dbReference type="EMBL" id="CAL4149304.1"/>
    </source>
</evidence>
<comment type="caution">
    <text evidence="6">The sequence shown here is derived from an EMBL/GenBank/DDBJ whole genome shotgun (WGS) entry which is preliminary data.</text>
</comment>
<dbReference type="InterPro" id="IPR015009">
    <property type="entry name" value="Vinculin-bd_dom"/>
</dbReference>
<evidence type="ECO:0000259" key="3">
    <source>
        <dbReference type="Pfam" id="PF08913"/>
    </source>
</evidence>
<proteinExistence type="predicted"/>
<dbReference type="GO" id="GO:0005925">
    <property type="term" value="C:focal adhesion"/>
    <property type="evidence" value="ECO:0007669"/>
    <property type="project" value="TreeGrafter"/>
</dbReference>
<keyword evidence="2" id="KW-0963">Cytoplasm</keyword>
<protein>
    <recommendedName>
        <fullName evidence="8">Talin 1</fullName>
    </recommendedName>
</protein>
<dbReference type="GO" id="GO:0005178">
    <property type="term" value="F:integrin binding"/>
    <property type="evidence" value="ECO:0007669"/>
    <property type="project" value="TreeGrafter"/>
</dbReference>
<organism evidence="6 7">
    <name type="scientific">Meganyctiphanes norvegica</name>
    <name type="common">Northern krill</name>
    <name type="synonym">Thysanopoda norvegica</name>
    <dbReference type="NCBI Taxonomy" id="48144"/>
    <lineage>
        <taxon>Eukaryota</taxon>
        <taxon>Metazoa</taxon>
        <taxon>Ecdysozoa</taxon>
        <taxon>Arthropoda</taxon>
        <taxon>Crustacea</taxon>
        <taxon>Multicrustacea</taxon>
        <taxon>Malacostraca</taxon>
        <taxon>Eumalacostraca</taxon>
        <taxon>Eucarida</taxon>
        <taxon>Euphausiacea</taxon>
        <taxon>Euphausiidae</taxon>
        <taxon>Meganyctiphanes</taxon>
    </lineage>
</organism>
<dbReference type="SUPFAM" id="SSF47220">
    <property type="entry name" value="alpha-catenin/vinculin-like"/>
    <property type="match status" value="4"/>
</dbReference>
<feature type="domain" description="Talin 1-like rod-segment" evidence="4">
    <location>
        <begin position="2"/>
        <end position="151"/>
    </location>
</feature>
<dbReference type="CDD" id="cd12150">
    <property type="entry name" value="talin-RS"/>
    <property type="match status" value="1"/>
</dbReference>
<reference evidence="6 7" key="1">
    <citation type="submission" date="2024-05" db="EMBL/GenBank/DDBJ databases">
        <authorList>
            <person name="Wallberg A."/>
        </authorList>
    </citation>
    <scope>NUCLEOTIDE SEQUENCE [LARGE SCALE GENOMIC DNA]</scope>
</reference>
<dbReference type="InterPro" id="IPR037438">
    <property type="entry name" value="Talin1/2-RS"/>
</dbReference>
<feature type="domain" description="Talin 1-like rod-segment" evidence="4">
    <location>
        <begin position="159"/>
        <end position="311"/>
    </location>
</feature>
<name>A0AAV2S0J8_MEGNR</name>
<dbReference type="Gene3D" id="1.20.1420.10">
    <property type="entry name" value="Talin, central domain"/>
    <property type="match status" value="5"/>
</dbReference>
<dbReference type="EMBL" id="CAXKWB010036976">
    <property type="protein sequence ID" value="CAL4149304.1"/>
    <property type="molecule type" value="Genomic_DNA"/>
</dbReference>
<evidence type="ECO:0000256" key="2">
    <source>
        <dbReference type="ARBA" id="ARBA00022490"/>
    </source>
</evidence>
<evidence type="ECO:0000259" key="4">
    <source>
        <dbReference type="Pfam" id="PF21865"/>
    </source>
</evidence>
<feature type="domain" description="Vinculin-binding site-containing" evidence="3">
    <location>
        <begin position="508"/>
        <end position="629"/>
    </location>
</feature>
<feature type="domain" description="Talin 1-like rod-segment" evidence="4">
    <location>
        <begin position="635"/>
        <end position="797"/>
    </location>
</feature>
<dbReference type="Gene3D" id="1.20.120.230">
    <property type="entry name" value="Alpha-catenin/vinculin-like"/>
    <property type="match status" value="1"/>
</dbReference>
<evidence type="ECO:0000313" key="7">
    <source>
        <dbReference type="Proteomes" id="UP001497623"/>
    </source>
</evidence>
<feature type="non-terminal residue" evidence="6">
    <location>
        <position position="1"/>
    </location>
</feature>
<comment type="subcellular location">
    <subcellularLocation>
        <location evidence="1">Cytoplasm</location>
    </subcellularLocation>
</comment>
<dbReference type="PANTHER" id="PTHR19981:SF1">
    <property type="entry name" value="RHEA, ISOFORM B"/>
    <property type="match status" value="1"/>
</dbReference>
<feature type="non-terminal residue" evidence="6">
    <location>
        <position position="996"/>
    </location>
</feature>
<dbReference type="GO" id="GO:0051015">
    <property type="term" value="F:actin filament binding"/>
    <property type="evidence" value="ECO:0007669"/>
    <property type="project" value="InterPro"/>
</dbReference>
<dbReference type="Pfam" id="PF08913">
    <property type="entry name" value="VBS"/>
    <property type="match status" value="1"/>
</dbReference>
<dbReference type="InterPro" id="IPR036723">
    <property type="entry name" value="Alpha-catenin/vinculin-like_sf"/>
</dbReference>
<dbReference type="GO" id="GO:0005737">
    <property type="term" value="C:cytoplasm"/>
    <property type="evidence" value="ECO:0007669"/>
    <property type="project" value="UniProtKB-SubCell"/>
</dbReference>
<accession>A0AAV2S0J8</accession>
<dbReference type="InterPro" id="IPR054060">
    <property type="entry name" value="TLN1-like_RS"/>
</dbReference>